<organism evidence="1">
    <name type="scientific">marine sediment metagenome</name>
    <dbReference type="NCBI Taxonomy" id="412755"/>
    <lineage>
        <taxon>unclassified sequences</taxon>
        <taxon>metagenomes</taxon>
        <taxon>ecological metagenomes</taxon>
    </lineage>
</organism>
<gene>
    <name evidence="1" type="ORF">S06H3_25094</name>
</gene>
<proteinExistence type="predicted"/>
<name>X1NW63_9ZZZZ</name>
<sequence length="36" mass="4405">MLYKYKALDICKEVVVYRDIPRIEFVTRINNNYPNI</sequence>
<dbReference type="AlphaFoldDB" id="X1NW63"/>
<dbReference type="EMBL" id="BARV01014306">
    <property type="protein sequence ID" value="GAI31000.1"/>
    <property type="molecule type" value="Genomic_DNA"/>
</dbReference>
<accession>X1NW63</accession>
<evidence type="ECO:0000313" key="1">
    <source>
        <dbReference type="EMBL" id="GAI31000.1"/>
    </source>
</evidence>
<reference evidence="1" key="1">
    <citation type="journal article" date="2014" name="Front. Microbiol.">
        <title>High frequency of phylogenetically diverse reductive dehalogenase-homologous genes in deep subseafloor sedimentary metagenomes.</title>
        <authorList>
            <person name="Kawai M."/>
            <person name="Futagami T."/>
            <person name="Toyoda A."/>
            <person name="Takaki Y."/>
            <person name="Nishi S."/>
            <person name="Hori S."/>
            <person name="Arai W."/>
            <person name="Tsubouchi T."/>
            <person name="Morono Y."/>
            <person name="Uchiyama I."/>
            <person name="Ito T."/>
            <person name="Fujiyama A."/>
            <person name="Inagaki F."/>
            <person name="Takami H."/>
        </authorList>
    </citation>
    <scope>NUCLEOTIDE SEQUENCE</scope>
    <source>
        <strain evidence="1">Expedition CK06-06</strain>
    </source>
</reference>
<comment type="caution">
    <text evidence="1">The sequence shown here is derived from an EMBL/GenBank/DDBJ whole genome shotgun (WGS) entry which is preliminary data.</text>
</comment>
<protein>
    <submittedName>
        <fullName evidence="1">Uncharacterized protein</fullName>
    </submittedName>
</protein>
<feature type="non-terminal residue" evidence="1">
    <location>
        <position position="36"/>
    </location>
</feature>